<protein>
    <submittedName>
        <fullName evidence="2">Isochorismatase hydrolase protein</fullName>
    </submittedName>
</protein>
<comment type="caution">
    <text evidence="2">The sequence shown here is derived from an EMBL/GenBank/DDBJ whole genome shotgun (WGS) entry which is preliminary data.</text>
</comment>
<dbReference type="SUPFAM" id="SSF52499">
    <property type="entry name" value="Isochorismatase-like hydrolases"/>
    <property type="match status" value="1"/>
</dbReference>
<keyword evidence="2" id="KW-0378">Hydrolase</keyword>
<evidence type="ECO:0000313" key="2">
    <source>
        <dbReference type="EMBL" id="KAK8060059.1"/>
    </source>
</evidence>
<dbReference type="SUPFAM" id="SSF49503">
    <property type="entry name" value="Cupredoxins"/>
    <property type="match status" value="1"/>
</dbReference>
<dbReference type="PANTHER" id="PTHR34883:SF15">
    <property type="entry name" value="EXTRACELLULAR SERINE-RICH PROTEIN"/>
    <property type="match status" value="1"/>
</dbReference>
<organism evidence="2 3">
    <name type="scientific">Apiospora saccharicola</name>
    <dbReference type="NCBI Taxonomy" id="335842"/>
    <lineage>
        <taxon>Eukaryota</taxon>
        <taxon>Fungi</taxon>
        <taxon>Dikarya</taxon>
        <taxon>Ascomycota</taxon>
        <taxon>Pezizomycotina</taxon>
        <taxon>Sordariomycetes</taxon>
        <taxon>Xylariomycetidae</taxon>
        <taxon>Amphisphaeriales</taxon>
        <taxon>Apiosporaceae</taxon>
        <taxon>Apiospora</taxon>
    </lineage>
</organism>
<dbReference type="EMBL" id="JAQQWM010000006">
    <property type="protein sequence ID" value="KAK8060059.1"/>
    <property type="molecule type" value="Genomic_DNA"/>
</dbReference>
<keyword evidence="3" id="KW-1185">Reference proteome</keyword>
<keyword evidence="1" id="KW-0732">Signal</keyword>
<evidence type="ECO:0000313" key="3">
    <source>
        <dbReference type="Proteomes" id="UP001446871"/>
    </source>
</evidence>
<name>A0ABR1UMD2_9PEZI</name>
<evidence type="ECO:0000256" key="1">
    <source>
        <dbReference type="SAM" id="SignalP"/>
    </source>
</evidence>
<dbReference type="GO" id="GO:0016787">
    <property type="term" value="F:hydrolase activity"/>
    <property type="evidence" value="ECO:0007669"/>
    <property type="project" value="UniProtKB-KW"/>
</dbReference>
<dbReference type="CDD" id="cd00920">
    <property type="entry name" value="Cupredoxin"/>
    <property type="match status" value="1"/>
</dbReference>
<feature type="signal peptide" evidence="1">
    <location>
        <begin position="1"/>
        <end position="19"/>
    </location>
</feature>
<reference evidence="2 3" key="1">
    <citation type="submission" date="2023-01" db="EMBL/GenBank/DDBJ databases">
        <title>Analysis of 21 Apiospora genomes using comparative genomics revels a genus with tremendous synthesis potential of carbohydrate active enzymes and secondary metabolites.</title>
        <authorList>
            <person name="Sorensen T."/>
        </authorList>
    </citation>
    <scope>NUCLEOTIDE SEQUENCE [LARGE SCALE GENOMIC DNA]</scope>
    <source>
        <strain evidence="2 3">CBS 83171</strain>
    </source>
</reference>
<dbReference type="Gene3D" id="2.60.40.420">
    <property type="entry name" value="Cupredoxins - blue copper proteins"/>
    <property type="match status" value="1"/>
</dbReference>
<dbReference type="InterPro" id="IPR052953">
    <property type="entry name" value="Ser-rich/MCO-related"/>
</dbReference>
<proteinExistence type="predicted"/>
<dbReference type="Proteomes" id="UP001446871">
    <property type="component" value="Unassembled WGS sequence"/>
</dbReference>
<dbReference type="Gene3D" id="3.40.50.850">
    <property type="entry name" value="Isochorismatase-like"/>
    <property type="match status" value="1"/>
</dbReference>
<sequence length="364" mass="39008">MAITTWFLCLTTLAVVSQGARIRVDVGSNGSPAFVYTPKVISAQLGDIVDFHFVDENAASSVVRGVAGAPCTPFTPTKKGFFNSGFVLGDPTGSNVFSVKINETTPVPIYCSVGGHCRAGMVGYINPGQGDFEAYESAAAKLTQNQPPPMVPQTGGVYQQGVDGGYIMITFVNVVLWLTRFLLRPARSPRPALVLVAVVKAQEAALEYQLVKLFGTSLVHTTSGDVGEFCRFAPGDDKSRVQDVGTNNDFPGESTSFLALSLREASYSIFVNVEASGTSTELVSTVRNDRMRKAGVQVLSTFAIMSELMCDWPETNGAAGPFPFLEIDKQYPAYTMFSCVHRAAVGNRTVITGVDGFYQTGRSP</sequence>
<dbReference type="InterPro" id="IPR008972">
    <property type="entry name" value="Cupredoxin"/>
</dbReference>
<accession>A0ABR1UMD2</accession>
<feature type="chain" id="PRO_5046814322" evidence="1">
    <location>
        <begin position="20"/>
        <end position="364"/>
    </location>
</feature>
<dbReference type="InterPro" id="IPR036380">
    <property type="entry name" value="Isochorismatase-like_sf"/>
</dbReference>
<dbReference type="PANTHER" id="PTHR34883">
    <property type="entry name" value="SERINE-RICH PROTEIN, PUTATIVE-RELATED-RELATED"/>
    <property type="match status" value="1"/>
</dbReference>
<gene>
    <name evidence="2" type="ORF">PG996_009989</name>
</gene>